<dbReference type="InterPro" id="IPR012340">
    <property type="entry name" value="NA-bd_OB-fold"/>
</dbReference>
<dbReference type="EMBL" id="JALLPB020000033">
    <property type="protein sequence ID" value="KAL3823596.1"/>
    <property type="molecule type" value="Genomic_DNA"/>
</dbReference>
<dbReference type="PROSITE" id="PS00352">
    <property type="entry name" value="CSD_1"/>
    <property type="match status" value="2"/>
</dbReference>
<proteinExistence type="predicted"/>
<dbReference type="Pfam" id="PF00313">
    <property type="entry name" value="CSD"/>
    <property type="match status" value="2"/>
</dbReference>
<sequence length="274" mass="29845">MADGGGTKQLPHQRFHRALTSHIIFPPSTSHLRHKLPSTMKIASLTLLSTLAVAAGFAPGLVGRQSNPLFMAEDLKTGTVKWFDSTKGYGFIMPDDDSGDVFVHQTSIKVEGFRSLDENQRVEFRVETDKNGKTKAMDVVSATQPPRIPPNNLTMKLTALTFLSTLAIAAGFAPGFVGRQASPLFADLKSGTVKWFDTAKGYGFIVPDDESGDVFVHQTSIKVEGFRSLAENERVEFRVETDKNGKKKAMDVTGPDGADVKGAPPNTNKGFEDW</sequence>
<dbReference type="PRINTS" id="PR00050">
    <property type="entry name" value="COLDSHOCK"/>
</dbReference>
<dbReference type="AlphaFoldDB" id="A0ABD3SGB4"/>
<accession>A0ABD3SGB4</accession>
<comment type="caution">
    <text evidence="3">The sequence shown here is derived from an EMBL/GenBank/DDBJ whole genome shotgun (WGS) entry which is preliminary data.</text>
</comment>
<dbReference type="PANTHER" id="PTHR46565">
    <property type="entry name" value="COLD SHOCK DOMAIN PROTEIN 2"/>
    <property type="match status" value="1"/>
</dbReference>
<reference evidence="3 4" key="1">
    <citation type="submission" date="2024-10" db="EMBL/GenBank/DDBJ databases">
        <title>Updated reference genomes for cyclostephanoid diatoms.</title>
        <authorList>
            <person name="Roberts W.R."/>
            <person name="Alverson A.J."/>
        </authorList>
    </citation>
    <scope>NUCLEOTIDE SEQUENCE [LARGE SCALE GENOMIC DNA]</scope>
    <source>
        <strain evidence="3 4">AJA228-03</strain>
    </source>
</reference>
<name>A0ABD3SGB4_9STRA</name>
<feature type="compositionally biased region" description="Polar residues" evidence="1">
    <location>
        <begin position="265"/>
        <end position="274"/>
    </location>
</feature>
<gene>
    <name evidence="3" type="ORF">ACHAXA_005577</name>
</gene>
<feature type="compositionally biased region" description="Basic and acidic residues" evidence="1">
    <location>
        <begin position="240"/>
        <end position="250"/>
    </location>
</feature>
<evidence type="ECO:0000256" key="1">
    <source>
        <dbReference type="SAM" id="MobiDB-lite"/>
    </source>
</evidence>
<dbReference type="SMART" id="SM00357">
    <property type="entry name" value="CSP"/>
    <property type="match status" value="2"/>
</dbReference>
<dbReference type="InterPro" id="IPR011129">
    <property type="entry name" value="CSD"/>
</dbReference>
<evidence type="ECO:0000259" key="2">
    <source>
        <dbReference type="PROSITE" id="PS51857"/>
    </source>
</evidence>
<feature type="region of interest" description="Disordered" evidence="1">
    <location>
        <begin position="240"/>
        <end position="274"/>
    </location>
</feature>
<dbReference type="InterPro" id="IPR002059">
    <property type="entry name" value="CSP_DNA-bd"/>
</dbReference>
<feature type="domain" description="CSD" evidence="2">
    <location>
        <begin position="75"/>
        <end position="141"/>
    </location>
</feature>
<dbReference type="PANTHER" id="PTHR46565:SF20">
    <property type="entry name" value="COLD SHOCK DOMAIN-CONTAINING PROTEIN 4"/>
    <property type="match status" value="1"/>
</dbReference>
<dbReference type="PROSITE" id="PS51857">
    <property type="entry name" value="CSD_2"/>
    <property type="match status" value="2"/>
</dbReference>
<feature type="domain" description="CSD" evidence="2">
    <location>
        <begin position="188"/>
        <end position="254"/>
    </location>
</feature>
<dbReference type="SUPFAM" id="SSF50249">
    <property type="entry name" value="Nucleic acid-binding proteins"/>
    <property type="match status" value="2"/>
</dbReference>
<dbReference type="Gene3D" id="2.40.50.140">
    <property type="entry name" value="Nucleic acid-binding proteins"/>
    <property type="match status" value="2"/>
</dbReference>
<dbReference type="InterPro" id="IPR019844">
    <property type="entry name" value="CSD_CS"/>
</dbReference>
<organism evidence="3 4">
    <name type="scientific">Cyclostephanos tholiformis</name>
    <dbReference type="NCBI Taxonomy" id="382380"/>
    <lineage>
        <taxon>Eukaryota</taxon>
        <taxon>Sar</taxon>
        <taxon>Stramenopiles</taxon>
        <taxon>Ochrophyta</taxon>
        <taxon>Bacillariophyta</taxon>
        <taxon>Coscinodiscophyceae</taxon>
        <taxon>Thalassiosirophycidae</taxon>
        <taxon>Stephanodiscales</taxon>
        <taxon>Stephanodiscaceae</taxon>
        <taxon>Cyclostephanos</taxon>
    </lineage>
</organism>
<dbReference type="Proteomes" id="UP001530377">
    <property type="component" value="Unassembled WGS sequence"/>
</dbReference>
<evidence type="ECO:0000313" key="3">
    <source>
        <dbReference type="EMBL" id="KAL3823596.1"/>
    </source>
</evidence>
<protein>
    <recommendedName>
        <fullName evidence="2">CSD domain-containing protein</fullName>
    </recommendedName>
</protein>
<evidence type="ECO:0000313" key="4">
    <source>
        <dbReference type="Proteomes" id="UP001530377"/>
    </source>
</evidence>
<keyword evidence="4" id="KW-1185">Reference proteome</keyword>
<dbReference type="CDD" id="cd04458">
    <property type="entry name" value="CSP_CDS"/>
    <property type="match status" value="2"/>
</dbReference>